<dbReference type="InterPro" id="IPR001806">
    <property type="entry name" value="Small_GTPase"/>
</dbReference>
<dbReference type="AlphaFoldDB" id="A0A815W2H2"/>
<dbReference type="InterPro" id="IPR005225">
    <property type="entry name" value="Small_GTP-bd"/>
</dbReference>
<dbReference type="PROSITE" id="PS51421">
    <property type="entry name" value="RAS"/>
    <property type="match status" value="1"/>
</dbReference>
<dbReference type="FunFam" id="3.40.50.300:FF:000823">
    <property type="entry name" value="Small GTPase RAB, putative"/>
    <property type="match status" value="1"/>
</dbReference>
<dbReference type="EMBL" id="CAJNOR010004970">
    <property type="protein sequence ID" value="CAF1538069.1"/>
    <property type="molecule type" value="Genomic_DNA"/>
</dbReference>
<feature type="region of interest" description="Disordered" evidence="3">
    <location>
        <begin position="175"/>
        <end position="198"/>
    </location>
</feature>
<dbReference type="PROSITE" id="PS51419">
    <property type="entry name" value="RAB"/>
    <property type="match status" value="1"/>
</dbReference>
<dbReference type="Proteomes" id="UP000663852">
    <property type="component" value="Unassembled WGS sequence"/>
</dbReference>
<dbReference type="PROSITE" id="PS51420">
    <property type="entry name" value="RHO"/>
    <property type="match status" value="1"/>
</dbReference>
<comment type="caution">
    <text evidence="5">The sequence shown here is derived from an EMBL/GenBank/DDBJ whole genome shotgun (WGS) entry which is preliminary data.</text>
</comment>
<comment type="similarity">
    <text evidence="1">Belongs to the small GTPase superfamily. Rab family.</text>
</comment>
<dbReference type="PRINTS" id="PR00449">
    <property type="entry name" value="RASTRNSFRMNG"/>
</dbReference>
<evidence type="ECO:0000256" key="3">
    <source>
        <dbReference type="SAM" id="MobiDB-lite"/>
    </source>
</evidence>
<dbReference type="Gene3D" id="3.40.50.300">
    <property type="entry name" value="P-loop containing nucleotide triphosphate hydrolases"/>
    <property type="match status" value="1"/>
</dbReference>
<organism evidence="5 6">
    <name type="scientific">Adineta ricciae</name>
    <name type="common">Rotifer</name>
    <dbReference type="NCBI Taxonomy" id="249248"/>
    <lineage>
        <taxon>Eukaryota</taxon>
        <taxon>Metazoa</taxon>
        <taxon>Spiralia</taxon>
        <taxon>Gnathifera</taxon>
        <taxon>Rotifera</taxon>
        <taxon>Eurotatoria</taxon>
        <taxon>Bdelloidea</taxon>
        <taxon>Adinetida</taxon>
        <taxon>Adinetidae</taxon>
        <taxon>Adineta</taxon>
    </lineage>
</organism>
<dbReference type="SMART" id="SM00176">
    <property type="entry name" value="RAN"/>
    <property type="match status" value="1"/>
</dbReference>
<keyword evidence="2" id="KW-0547">Nucleotide-binding</keyword>
<dbReference type="Pfam" id="PF00071">
    <property type="entry name" value="Ras"/>
    <property type="match status" value="1"/>
</dbReference>
<dbReference type="SUPFAM" id="SSF52540">
    <property type="entry name" value="P-loop containing nucleoside triphosphate hydrolases"/>
    <property type="match status" value="1"/>
</dbReference>
<dbReference type="CDD" id="cd01860">
    <property type="entry name" value="Rab5_related"/>
    <property type="match status" value="1"/>
</dbReference>
<dbReference type="SMART" id="SM00175">
    <property type="entry name" value="RAB"/>
    <property type="match status" value="1"/>
</dbReference>
<reference evidence="5" key="1">
    <citation type="submission" date="2021-02" db="EMBL/GenBank/DDBJ databases">
        <authorList>
            <person name="Nowell W R."/>
        </authorList>
    </citation>
    <scope>NUCLEOTIDE SEQUENCE</scope>
</reference>
<dbReference type="SMART" id="SM00174">
    <property type="entry name" value="RHO"/>
    <property type="match status" value="1"/>
</dbReference>
<dbReference type="SMART" id="SM00173">
    <property type="entry name" value="RAS"/>
    <property type="match status" value="1"/>
</dbReference>
<evidence type="ECO:0000313" key="5">
    <source>
        <dbReference type="EMBL" id="CAF1538069.1"/>
    </source>
</evidence>
<dbReference type="PANTHER" id="PTHR47978">
    <property type="match status" value="1"/>
</dbReference>
<dbReference type="EMBL" id="CAJNOJ010000014">
    <property type="protein sequence ID" value="CAF0809697.1"/>
    <property type="molecule type" value="Genomic_DNA"/>
</dbReference>
<evidence type="ECO:0000313" key="4">
    <source>
        <dbReference type="EMBL" id="CAF0809697.1"/>
    </source>
</evidence>
<evidence type="ECO:0000256" key="1">
    <source>
        <dbReference type="ARBA" id="ARBA00006270"/>
    </source>
</evidence>
<evidence type="ECO:0000313" key="6">
    <source>
        <dbReference type="Proteomes" id="UP000663828"/>
    </source>
</evidence>
<keyword evidence="6" id="KW-1185">Reference proteome</keyword>
<dbReference type="NCBIfam" id="TIGR00231">
    <property type="entry name" value="small_GTP"/>
    <property type="match status" value="1"/>
</dbReference>
<dbReference type="GO" id="GO:0003924">
    <property type="term" value="F:GTPase activity"/>
    <property type="evidence" value="ECO:0007669"/>
    <property type="project" value="InterPro"/>
</dbReference>
<evidence type="ECO:0000256" key="2">
    <source>
        <dbReference type="ARBA" id="ARBA00022741"/>
    </source>
</evidence>
<dbReference type="GO" id="GO:0005525">
    <property type="term" value="F:GTP binding"/>
    <property type="evidence" value="ECO:0007669"/>
    <property type="project" value="InterPro"/>
</dbReference>
<protein>
    <submittedName>
        <fullName evidence="5">Uncharacterized protein</fullName>
    </submittedName>
</protein>
<dbReference type="OrthoDB" id="63533at2759"/>
<proteinExistence type="inferred from homology"/>
<dbReference type="Proteomes" id="UP000663828">
    <property type="component" value="Unassembled WGS sequence"/>
</dbReference>
<dbReference type="InterPro" id="IPR027417">
    <property type="entry name" value="P-loop_NTPase"/>
</dbReference>
<sequence length="267" mass="29519">MRRPGQFKMVLLGESAVGKSSLALRFAKGQYQEHAESTIGAAFLTHTLQIDPDTSLKVELWDTAGQERYHSLAPMYYRGAQAALVVYDITNSESLRRAKMWVKELRQVNANDMVIGLAGNKADLAAGNKRQVDTREVADYADENGLLFMETSAKRGDNVTEIFMSVARQVAAKQPSGPVRADSAFPPTKPKGKESGGCCGNDMQQVLLTYTLKLTQHFQPPPPPPQLSQLAKYTRTVALQKTTVGVNDNVDHQQESESENHALFYFQ</sequence>
<gene>
    <name evidence="4" type="ORF">EDS130_LOCUS5286</name>
    <name evidence="5" type="ORF">XAT740_LOCUS41973</name>
</gene>
<accession>A0A815W2H2</accession>
<name>A0A815W2H2_ADIRI</name>